<accession>A0A653EY48</accession>
<organism evidence="1">
    <name type="scientific">Mycobacterium kansasii</name>
    <dbReference type="NCBI Taxonomy" id="1768"/>
    <lineage>
        <taxon>Bacteria</taxon>
        <taxon>Bacillati</taxon>
        <taxon>Actinomycetota</taxon>
        <taxon>Actinomycetes</taxon>
        <taxon>Mycobacteriales</taxon>
        <taxon>Mycobacteriaceae</taxon>
        <taxon>Mycobacterium</taxon>
    </lineage>
</organism>
<dbReference type="EMBL" id="LR589324">
    <property type="protein sequence ID" value="VTP02330.1"/>
    <property type="molecule type" value="Genomic_DNA"/>
</dbReference>
<evidence type="ECO:0000313" key="1">
    <source>
        <dbReference type="EMBL" id="VTP02330.1"/>
    </source>
</evidence>
<reference evidence="1" key="1">
    <citation type="submission" date="2019-05" db="EMBL/GenBank/DDBJ databases">
        <authorList>
            <person name="Naeem R."/>
            <person name="Antony C."/>
            <person name="Guan Q."/>
        </authorList>
    </citation>
    <scope>NUCLEOTIDE SEQUENCE</scope>
    <source>
        <strain evidence="1">3</strain>
    </source>
</reference>
<protein>
    <submittedName>
        <fullName evidence="1">Uncharacterized protein</fullName>
    </submittedName>
</protein>
<gene>
    <name evidence="1" type="ORF">BIN_B_03404</name>
</gene>
<name>A0A653EY48_MYCKA</name>
<dbReference type="AlphaFoldDB" id="A0A653EY48"/>
<sequence length="53" mass="5993">MRVIVGLPYVCFTYAGLLARRCERAERLKPGINVADLMFDMQGRHWLSVPNAG</sequence>
<proteinExistence type="predicted"/>